<evidence type="ECO:0000313" key="3">
    <source>
        <dbReference type="EMBL" id="MBF9068023.1"/>
    </source>
</evidence>
<sequence>MSNSTAAWSRKRVLTVSAAVAAVAGSVAAGTALAAGPTLPPITAQQLLVHAMNSNVQTFSGTVESSVDLGVPSQLLNALPSAAASAAGAAGVPSGQQSGGSGQSSEFGQGKVAQQELLSLLSGTSTAQVAKDGDTKQSFTASNSGRTVEVVRNGSDAWAYDSQGNQVTHWTGVGQGEKSQAPDASSSAATPQDATKLLDQITPYSNVTVSGSSEVAGRQVYTLQITPKGTGSTIGLVDISVDAKTYLPLEVKVLPADGSDAIADIRFANISYGTPAASAFQFSTPAGAKVTTKNAQTADHGQAGTMHGKADHGVPTAPTQQSQKPGANGETVLGSGWQTVWKINPQQAANKNGKSGQGALSALGALKEVGKPVNGGTLFSTKVVNVLLTPNGTVYAGAVTPSYLENLAGQ</sequence>
<feature type="region of interest" description="Disordered" evidence="1">
    <location>
        <begin position="168"/>
        <end position="192"/>
    </location>
</feature>
<evidence type="ECO:0000256" key="2">
    <source>
        <dbReference type="SAM" id="SignalP"/>
    </source>
</evidence>
<dbReference type="Proteomes" id="UP000657385">
    <property type="component" value="Unassembled WGS sequence"/>
</dbReference>
<dbReference type="RefSeq" id="WP_196193203.1">
    <property type="nucleotide sequence ID" value="NZ_JADPRT010000003.1"/>
</dbReference>
<reference evidence="3" key="1">
    <citation type="submission" date="2020-11" db="EMBL/GenBank/DDBJ databases">
        <title>Isolation and identification of active actinomycetes.</title>
        <authorList>
            <person name="Yu B."/>
        </authorList>
    </citation>
    <scope>NUCLEOTIDE SEQUENCE</scope>
    <source>
        <strain evidence="3">NEAU-YB345</strain>
    </source>
</reference>
<evidence type="ECO:0000313" key="4">
    <source>
        <dbReference type="Proteomes" id="UP000657385"/>
    </source>
</evidence>
<dbReference type="AlphaFoldDB" id="A0A931B0K3"/>
<dbReference type="PANTHER" id="PTHR37507:SF2">
    <property type="entry name" value="SPORULATION PROTEIN YDCC"/>
    <property type="match status" value="1"/>
</dbReference>
<comment type="caution">
    <text evidence="3">The sequence shown here is derived from an EMBL/GenBank/DDBJ whole genome shotgun (WGS) entry which is preliminary data.</text>
</comment>
<dbReference type="PROSITE" id="PS51318">
    <property type="entry name" value="TAT"/>
    <property type="match status" value="1"/>
</dbReference>
<gene>
    <name evidence="3" type="ORF">I2501_08230</name>
</gene>
<organism evidence="3 4">
    <name type="scientific">Streptacidiphilus fuscans</name>
    <dbReference type="NCBI Taxonomy" id="2789292"/>
    <lineage>
        <taxon>Bacteria</taxon>
        <taxon>Bacillati</taxon>
        <taxon>Actinomycetota</taxon>
        <taxon>Actinomycetes</taxon>
        <taxon>Kitasatosporales</taxon>
        <taxon>Streptomycetaceae</taxon>
        <taxon>Streptacidiphilus</taxon>
    </lineage>
</organism>
<evidence type="ECO:0000256" key="1">
    <source>
        <dbReference type="SAM" id="MobiDB-lite"/>
    </source>
</evidence>
<keyword evidence="3" id="KW-0449">Lipoprotein</keyword>
<dbReference type="PANTHER" id="PTHR37507">
    <property type="entry name" value="SPORULATION PROTEIN YDCC"/>
    <property type="match status" value="1"/>
</dbReference>
<protein>
    <submittedName>
        <fullName evidence="3">Outer membrane lipoprotein carrier protein LolA</fullName>
    </submittedName>
</protein>
<dbReference type="InterPro" id="IPR006311">
    <property type="entry name" value="TAT_signal"/>
</dbReference>
<keyword evidence="2" id="KW-0732">Signal</keyword>
<keyword evidence="4" id="KW-1185">Reference proteome</keyword>
<name>A0A931B0K3_9ACTN</name>
<feature type="region of interest" description="Disordered" evidence="1">
    <location>
        <begin position="89"/>
        <end position="109"/>
    </location>
</feature>
<dbReference type="InterPro" id="IPR029046">
    <property type="entry name" value="LolA/LolB/LppX"/>
</dbReference>
<accession>A0A931B0K3</accession>
<feature type="region of interest" description="Disordered" evidence="1">
    <location>
        <begin position="298"/>
        <end position="328"/>
    </location>
</feature>
<dbReference type="InterPro" id="IPR052944">
    <property type="entry name" value="Sporulation_related"/>
</dbReference>
<feature type="signal peptide" evidence="2">
    <location>
        <begin position="1"/>
        <end position="34"/>
    </location>
</feature>
<dbReference type="EMBL" id="JADPRT010000003">
    <property type="protein sequence ID" value="MBF9068023.1"/>
    <property type="molecule type" value="Genomic_DNA"/>
</dbReference>
<dbReference type="Gene3D" id="2.50.20.10">
    <property type="entry name" value="Lipoprotein localisation LolA/LolB/LppX"/>
    <property type="match status" value="1"/>
</dbReference>
<dbReference type="SUPFAM" id="SSF89392">
    <property type="entry name" value="Prokaryotic lipoproteins and lipoprotein localization factors"/>
    <property type="match status" value="1"/>
</dbReference>
<feature type="compositionally biased region" description="Polar residues" evidence="1">
    <location>
        <begin position="182"/>
        <end position="192"/>
    </location>
</feature>
<feature type="chain" id="PRO_5038078988" evidence="2">
    <location>
        <begin position="35"/>
        <end position="410"/>
    </location>
</feature>
<proteinExistence type="predicted"/>